<comment type="similarity">
    <text evidence="1">Belongs to the DinB family.</text>
</comment>
<dbReference type="Proteomes" id="UP000316008">
    <property type="component" value="Unassembled WGS sequence"/>
</dbReference>
<dbReference type="Pfam" id="PF05163">
    <property type="entry name" value="DinB"/>
    <property type="match status" value="1"/>
</dbReference>
<keyword evidence="5" id="KW-1185">Reference proteome</keyword>
<evidence type="ECO:0000256" key="2">
    <source>
        <dbReference type="ARBA" id="ARBA00022723"/>
    </source>
</evidence>
<evidence type="ECO:0000313" key="5">
    <source>
        <dbReference type="Proteomes" id="UP000316008"/>
    </source>
</evidence>
<evidence type="ECO:0000256" key="1">
    <source>
        <dbReference type="ARBA" id="ARBA00008635"/>
    </source>
</evidence>
<dbReference type="SUPFAM" id="SSF109854">
    <property type="entry name" value="DinB/YfiT-like putative metalloenzymes"/>
    <property type="match status" value="1"/>
</dbReference>
<comment type="caution">
    <text evidence="4">The sequence shown here is derived from an EMBL/GenBank/DDBJ whole genome shotgun (WGS) entry which is preliminary data.</text>
</comment>
<feature type="binding site" evidence="3">
    <location>
        <position position="137"/>
    </location>
    <ligand>
        <name>a divalent metal cation</name>
        <dbReference type="ChEBI" id="CHEBI:60240"/>
    </ligand>
</feature>
<evidence type="ECO:0000313" key="4">
    <source>
        <dbReference type="EMBL" id="TSJ42314.1"/>
    </source>
</evidence>
<protein>
    <submittedName>
        <fullName evidence="4">DinB family protein</fullName>
    </submittedName>
</protein>
<accession>A0A556MQT3</accession>
<keyword evidence="2 3" id="KW-0479">Metal-binding</keyword>
<dbReference type="AlphaFoldDB" id="A0A556MQT3"/>
<name>A0A556MQT3_9FLAO</name>
<organism evidence="4 5">
    <name type="scientific">Fluviicola chungangensis</name>
    <dbReference type="NCBI Taxonomy" id="2597671"/>
    <lineage>
        <taxon>Bacteria</taxon>
        <taxon>Pseudomonadati</taxon>
        <taxon>Bacteroidota</taxon>
        <taxon>Flavobacteriia</taxon>
        <taxon>Flavobacteriales</taxon>
        <taxon>Crocinitomicaceae</taxon>
        <taxon>Fluviicola</taxon>
    </lineage>
</organism>
<dbReference type="EMBL" id="VLPL01000005">
    <property type="protein sequence ID" value="TSJ42314.1"/>
    <property type="molecule type" value="Genomic_DNA"/>
</dbReference>
<sequence length="165" mass="18800">MTRKEQLQAQLAAEAETTRKFIQAFPFDKKEYQVHEKSMKLGDLFLHVVDLPLWAEMAVTTNELDFETAPYSPKQLNSVEEAMDYFNECVSKGMTALEQAADSVFDEEWTLRSGSKIHFVSTKEDVVRVAHNQTVHHRAQLGVNYRLLGIPVPPSYGPTADYTDF</sequence>
<dbReference type="InterPro" id="IPR034660">
    <property type="entry name" value="DinB/YfiT-like"/>
</dbReference>
<dbReference type="RefSeq" id="WP_144333269.1">
    <property type="nucleotide sequence ID" value="NZ_VLPL01000005.1"/>
</dbReference>
<dbReference type="OrthoDB" id="119432at2"/>
<dbReference type="InterPro" id="IPR007837">
    <property type="entry name" value="DinB"/>
</dbReference>
<gene>
    <name evidence="4" type="ORF">FO442_11135</name>
</gene>
<dbReference type="Gene3D" id="1.20.120.450">
    <property type="entry name" value="dinb family like domain"/>
    <property type="match status" value="1"/>
</dbReference>
<dbReference type="GO" id="GO:0046872">
    <property type="term" value="F:metal ion binding"/>
    <property type="evidence" value="ECO:0007669"/>
    <property type="project" value="UniProtKB-KW"/>
</dbReference>
<feature type="binding site" evidence="3">
    <location>
        <position position="47"/>
    </location>
    <ligand>
        <name>a divalent metal cation</name>
        <dbReference type="ChEBI" id="CHEBI:60240"/>
    </ligand>
</feature>
<reference evidence="4 5" key="1">
    <citation type="submission" date="2019-07" db="EMBL/GenBank/DDBJ databases">
        <authorList>
            <person name="Huq M.A."/>
        </authorList>
    </citation>
    <scope>NUCLEOTIDE SEQUENCE [LARGE SCALE GENOMIC DNA]</scope>
    <source>
        <strain evidence="4 5">MAH-3</strain>
    </source>
</reference>
<evidence type="ECO:0000256" key="3">
    <source>
        <dbReference type="PIRSR" id="PIRSR607837-1"/>
    </source>
</evidence>
<proteinExistence type="inferred from homology"/>